<evidence type="ECO:0008006" key="3">
    <source>
        <dbReference type="Google" id="ProtNLM"/>
    </source>
</evidence>
<protein>
    <recommendedName>
        <fullName evidence="3">HEPN domain-containing protein</fullName>
    </recommendedName>
</protein>
<keyword evidence="2" id="KW-1185">Reference proteome</keyword>
<proteinExistence type="predicted"/>
<evidence type="ECO:0000313" key="2">
    <source>
        <dbReference type="Proteomes" id="UP000199582"/>
    </source>
</evidence>
<name>A0A1H7G8M2_9RHOB</name>
<accession>A0A1H7G8M2</accession>
<dbReference type="AlphaFoldDB" id="A0A1H7G8M2"/>
<dbReference type="RefSeq" id="WP_093030729.1">
    <property type="nucleotide sequence ID" value="NZ_FOAG01000001.1"/>
</dbReference>
<dbReference type="STRING" id="1287727.SAMN05443999_101228"/>
<dbReference type="EMBL" id="FOAG01000001">
    <property type="protein sequence ID" value="SEK33162.1"/>
    <property type="molecule type" value="Genomic_DNA"/>
</dbReference>
<sequence>MTDKNETYRAHQLAKWILQSAQKVEFIAGMRDLGDPIYEAYPDVPVFLLRSELDALGNMVTAMRKALDDE</sequence>
<reference evidence="1 2" key="1">
    <citation type="submission" date="2016-10" db="EMBL/GenBank/DDBJ databases">
        <authorList>
            <person name="de Groot N.N."/>
        </authorList>
    </citation>
    <scope>NUCLEOTIDE SEQUENCE [LARGE SCALE GENOMIC DNA]</scope>
    <source>
        <strain evidence="1 2">DSM 100674</strain>
    </source>
</reference>
<organism evidence="1 2">
    <name type="scientific">Roseovarius azorensis</name>
    <dbReference type="NCBI Taxonomy" id="1287727"/>
    <lineage>
        <taxon>Bacteria</taxon>
        <taxon>Pseudomonadati</taxon>
        <taxon>Pseudomonadota</taxon>
        <taxon>Alphaproteobacteria</taxon>
        <taxon>Rhodobacterales</taxon>
        <taxon>Roseobacteraceae</taxon>
        <taxon>Roseovarius</taxon>
    </lineage>
</organism>
<gene>
    <name evidence="1" type="ORF">SAMN05443999_101228</name>
</gene>
<evidence type="ECO:0000313" key="1">
    <source>
        <dbReference type="EMBL" id="SEK33162.1"/>
    </source>
</evidence>
<dbReference type="Proteomes" id="UP000199582">
    <property type="component" value="Unassembled WGS sequence"/>
</dbReference>